<feature type="transmembrane region" description="Helical" evidence="1">
    <location>
        <begin position="185"/>
        <end position="204"/>
    </location>
</feature>
<feature type="domain" description="HD-GYP" evidence="2">
    <location>
        <begin position="231"/>
        <end position="420"/>
    </location>
</feature>
<evidence type="ECO:0000313" key="3">
    <source>
        <dbReference type="EMBL" id="QSX08001.1"/>
    </source>
</evidence>
<dbReference type="KEGG" id="alka:J0B03_09335"/>
<dbReference type="InterPro" id="IPR003607">
    <property type="entry name" value="HD/PDEase_dom"/>
</dbReference>
<dbReference type="InterPro" id="IPR037522">
    <property type="entry name" value="HD_GYP_dom"/>
</dbReference>
<keyword evidence="1" id="KW-0812">Transmembrane</keyword>
<feature type="transmembrane region" description="Helical" evidence="1">
    <location>
        <begin position="38"/>
        <end position="55"/>
    </location>
</feature>
<name>A0A974XE48_9FIRM</name>
<feature type="transmembrane region" description="Helical" evidence="1">
    <location>
        <begin position="67"/>
        <end position="91"/>
    </location>
</feature>
<dbReference type="RefSeq" id="WP_207299343.1">
    <property type="nucleotide sequence ID" value="NZ_CP071444.1"/>
</dbReference>
<dbReference type="SUPFAM" id="SSF109604">
    <property type="entry name" value="HD-domain/PDEase-like"/>
    <property type="match status" value="1"/>
</dbReference>
<dbReference type="EMBL" id="CP071444">
    <property type="protein sequence ID" value="QSX08001.1"/>
    <property type="molecule type" value="Genomic_DNA"/>
</dbReference>
<dbReference type="Pfam" id="PF20972">
    <property type="entry name" value="MASE9"/>
    <property type="match status" value="1"/>
</dbReference>
<protein>
    <submittedName>
        <fullName evidence="3">HD-GYP domain-containing protein</fullName>
    </submittedName>
</protein>
<dbReference type="PROSITE" id="PS51832">
    <property type="entry name" value="HD_GYP"/>
    <property type="match status" value="1"/>
</dbReference>
<reference evidence="3" key="1">
    <citation type="submission" date="2021-03" db="EMBL/GenBank/DDBJ databases">
        <title>Alkalibacter marinus sp. nov., isolated from tidal flat sediment.</title>
        <authorList>
            <person name="Namirimu T."/>
            <person name="Yang J.-A."/>
            <person name="Yang S.-H."/>
            <person name="Kim Y.-J."/>
            <person name="Kwon K.K."/>
        </authorList>
    </citation>
    <scope>NUCLEOTIDE SEQUENCE</scope>
    <source>
        <strain evidence="3">ES005</strain>
    </source>
</reference>
<dbReference type="PANTHER" id="PTHR43155">
    <property type="entry name" value="CYCLIC DI-GMP PHOSPHODIESTERASE PA4108-RELATED"/>
    <property type="match status" value="1"/>
</dbReference>
<dbReference type="Gene3D" id="1.10.3210.10">
    <property type="entry name" value="Hypothetical protein af1432"/>
    <property type="match status" value="1"/>
</dbReference>
<dbReference type="InterPro" id="IPR048430">
    <property type="entry name" value="MASE9"/>
</dbReference>
<dbReference type="Pfam" id="PF13487">
    <property type="entry name" value="HD_5"/>
    <property type="match status" value="1"/>
</dbReference>
<sequence length="420" mass="46999">MAPLNKQTKIFLTAVVFIALALSVFLFMKYPIRWQFDFFGFIIFTVIAESLVIFTPNRGGVTLGFGLILPVGIIFGPSSAIICAAIGNLLAVYKMNGEYKHLLSIEAFKTIANTSNYVISAGLSSYFYTLINRGIGIQSVYNSMLLMLLSAMVFIVTNIFITGNFIIKLTDHDAKEVWKENFSGLIPNVLGVSAISIIIALAYLNFGIESIIVLFFPYLLIRYSFQLVFDMREAYLNTIKALSSALEEKDPYTKGHSERVEKYSALLAKELGLNIDMQQLQYAAIFHDIGKIGIYDTILNKPGKLTEEEFEMIKQHPVKGMNILGNVGFLKKATEIIGAHHEYLDGSGYPKGLKSFEIPIEAKIITVVDIYDAVTTDRPYRKALSEEEAIDILRKEAGTRLDPLLVDAFIKLHREGRLIK</sequence>
<feature type="transmembrane region" description="Helical" evidence="1">
    <location>
        <begin position="211"/>
        <end position="229"/>
    </location>
</feature>
<dbReference type="NCBIfam" id="TIGR00277">
    <property type="entry name" value="HDIG"/>
    <property type="match status" value="1"/>
</dbReference>
<keyword evidence="1" id="KW-0472">Membrane</keyword>
<accession>A0A974XE48</accession>
<evidence type="ECO:0000259" key="2">
    <source>
        <dbReference type="PROSITE" id="PS51832"/>
    </source>
</evidence>
<feature type="transmembrane region" description="Helical" evidence="1">
    <location>
        <begin position="12"/>
        <end position="32"/>
    </location>
</feature>
<dbReference type="AlphaFoldDB" id="A0A974XE48"/>
<proteinExistence type="predicted"/>
<dbReference type="SMART" id="SM00471">
    <property type="entry name" value="HDc"/>
    <property type="match status" value="1"/>
</dbReference>
<dbReference type="PANTHER" id="PTHR43155:SF2">
    <property type="entry name" value="CYCLIC DI-GMP PHOSPHODIESTERASE PA4108"/>
    <property type="match status" value="1"/>
</dbReference>
<keyword evidence="1" id="KW-1133">Transmembrane helix</keyword>
<organism evidence="3 4">
    <name type="scientific">Alkalibacter rhizosphaerae</name>
    <dbReference type="NCBI Taxonomy" id="2815577"/>
    <lineage>
        <taxon>Bacteria</taxon>
        <taxon>Bacillati</taxon>
        <taxon>Bacillota</taxon>
        <taxon>Clostridia</taxon>
        <taxon>Eubacteriales</taxon>
        <taxon>Eubacteriaceae</taxon>
        <taxon>Alkalibacter</taxon>
    </lineage>
</organism>
<evidence type="ECO:0000313" key="4">
    <source>
        <dbReference type="Proteomes" id="UP000663499"/>
    </source>
</evidence>
<feature type="transmembrane region" description="Helical" evidence="1">
    <location>
        <begin position="143"/>
        <end position="165"/>
    </location>
</feature>
<dbReference type="InterPro" id="IPR006675">
    <property type="entry name" value="HDIG_dom"/>
</dbReference>
<dbReference type="Proteomes" id="UP000663499">
    <property type="component" value="Chromosome"/>
</dbReference>
<evidence type="ECO:0000256" key="1">
    <source>
        <dbReference type="SAM" id="Phobius"/>
    </source>
</evidence>
<dbReference type="CDD" id="cd00077">
    <property type="entry name" value="HDc"/>
    <property type="match status" value="1"/>
</dbReference>
<gene>
    <name evidence="3" type="ORF">J0B03_09335</name>
</gene>
<keyword evidence="4" id="KW-1185">Reference proteome</keyword>